<keyword evidence="1" id="KW-0175">Coiled coil</keyword>
<evidence type="ECO:0000313" key="3">
    <source>
        <dbReference type="Proteomes" id="UP000789739"/>
    </source>
</evidence>
<reference evidence="2" key="1">
    <citation type="submission" date="2021-06" db="EMBL/GenBank/DDBJ databases">
        <authorList>
            <person name="Kallberg Y."/>
            <person name="Tangrot J."/>
            <person name="Rosling A."/>
        </authorList>
    </citation>
    <scope>NUCLEOTIDE SEQUENCE</scope>
    <source>
        <strain evidence="2">BR232B</strain>
    </source>
</reference>
<feature type="non-terminal residue" evidence="2">
    <location>
        <position position="1"/>
    </location>
</feature>
<comment type="caution">
    <text evidence="2">The sequence shown here is derived from an EMBL/GenBank/DDBJ whole genome shotgun (WGS) entry which is preliminary data.</text>
</comment>
<feature type="coiled-coil region" evidence="1">
    <location>
        <begin position="113"/>
        <end position="143"/>
    </location>
</feature>
<sequence length="169" mass="19002">ATDFTAYEEILDKDGNTINGLAVNAAKEMRKEAMSHFEKDLDHAEELIKDRFSTFLDANGKPEFKFDSHVTEWQSVLEKVTNAVIDEMEQLAQARIDSFTPIKEKIGKKLIELSSLDSKVSKAQQELNNVKKLEKTAREGKMQAVLTGPDAFDVTALRTALDNDEKALR</sequence>
<feature type="non-terminal residue" evidence="2">
    <location>
        <position position="169"/>
    </location>
</feature>
<keyword evidence="3" id="KW-1185">Reference proteome</keyword>
<evidence type="ECO:0000256" key="1">
    <source>
        <dbReference type="SAM" id="Coils"/>
    </source>
</evidence>
<gene>
    <name evidence="2" type="ORF">PBRASI_LOCUS11367</name>
</gene>
<dbReference type="EMBL" id="CAJVPI010005161">
    <property type="protein sequence ID" value="CAG8672264.1"/>
    <property type="molecule type" value="Genomic_DNA"/>
</dbReference>
<name>A0A9N9EF38_9GLOM</name>
<organism evidence="2 3">
    <name type="scientific">Paraglomus brasilianum</name>
    <dbReference type="NCBI Taxonomy" id="144538"/>
    <lineage>
        <taxon>Eukaryota</taxon>
        <taxon>Fungi</taxon>
        <taxon>Fungi incertae sedis</taxon>
        <taxon>Mucoromycota</taxon>
        <taxon>Glomeromycotina</taxon>
        <taxon>Glomeromycetes</taxon>
        <taxon>Paraglomerales</taxon>
        <taxon>Paraglomeraceae</taxon>
        <taxon>Paraglomus</taxon>
    </lineage>
</organism>
<protein>
    <submittedName>
        <fullName evidence="2">5537_t:CDS:1</fullName>
    </submittedName>
</protein>
<evidence type="ECO:0000313" key="2">
    <source>
        <dbReference type="EMBL" id="CAG8672264.1"/>
    </source>
</evidence>
<accession>A0A9N9EF38</accession>
<dbReference type="Proteomes" id="UP000789739">
    <property type="component" value="Unassembled WGS sequence"/>
</dbReference>
<dbReference type="AlphaFoldDB" id="A0A9N9EF38"/>
<dbReference type="OrthoDB" id="2446538at2759"/>
<proteinExistence type="predicted"/>